<organism evidence="2 3">
    <name type="scientific">Gymnopilus dilepis</name>
    <dbReference type="NCBI Taxonomy" id="231916"/>
    <lineage>
        <taxon>Eukaryota</taxon>
        <taxon>Fungi</taxon>
        <taxon>Dikarya</taxon>
        <taxon>Basidiomycota</taxon>
        <taxon>Agaricomycotina</taxon>
        <taxon>Agaricomycetes</taxon>
        <taxon>Agaricomycetidae</taxon>
        <taxon>Agaricales</taxon>
        <taxon>Agaricineae</taxon>
        <taxon>Hymenogastraceae</taxon>
        <taxon>Gymnopilus</taxon>
    </lineage>
</organism>
<gene>
    <name evidence="2" type="ORF">CVT26_003136</name>
</gene>
<sequence length="359" mass="40144">MPETTHEVIRKGPSRKEKELGFKTIITFLKAIQRSPVQTAADKERVKPEHKDHLRNSNALVEILNTNNQTIAERVKPEHKDHLRNSNALVEILNTNNQTIAVADYLDETGVNLMVVQDSTNDSDILPSDRHVTPDSPSANPKSQSSKLGVIIQPFLKVWRLIVTINSSAVRTERVESPTNSEAGEAAAASFYEDARRPAGVVSHRVQDLAGYISTMTWQVESSQFTSTSSSAPSWPEHVWMVQALLSQVHKSPEDNAGNSEPKIASILKMSGQKRLAHYITLSCLRKLSERLENREIRFCMTALVDSKSKVDVLALEEGQFVHLPEPSPEERIYNTALFDIFTRPGGLGKEFRVFDNVK</sequence>
<feature type="compositionally biased region" description="Polar residues" evidence="1">
    <location>
        <begin position="135"/>
        <end position="145"/>
    </location>
</feature>
<feature type="region of interest" description="Disordered" evidence="1">
    <location>
        <begin position="122"/>
        <end position="145"/>
    </location>
</feature>
<reference evidence="2 3" key="1">
    <citation type="journal article" date="2018" name="Evol. Lett.">
        <title>Horizontal gene cluster transfer increased hallucinogenic mushroom diversity.</title>
        <authorList>
            <person name="Reynolds H.T."/>
            <person name="Vijayakumar V."/>
            <person name="Gluck-Thaler E."/>
            <person name="Korotkin H.B."/>
            <person name="Matheny P.B."/>
            <person name="Slot J.C."/>
        </authorList>
    </citation>
    <scope>NUCLEOTIDE SEQUENCE [LARGE SCALE GENOMIC DNA]</scope>
    <source>
        <strain evidence="2 3">SRW20</strain>
    </source>
</reference>
<name>A0A409Y4N1_9AGAR</name>
<feature type="non-terminal residue" evidence="2">
    <location>
        <position position="359"/>
    </location>
</feature>
<comment type="caution">
    <text evidence="2">The sequence shown here is derived from an EMBL/GenBank/DDBJ whole genome shotgun (WGS) entry which is preliminary data.</text>
</comment>
<dbReference type="InParanoid" id="A0A409Y4N1"/>
<dbReference type="Proteomes" id="UP000284706">
    <property type="component" value="Unassembled WGS sequence"/>
</dbReference>
<evidence type="ECO:0000313" key="3">
    <source>
        <dbReference type="Proteomes" id="UP000284706"/>
    </source>
</evidence>
<keyword evidence="3" id="KW-1185">Reference proteome</keyword>
<evidence type="ECO:0000313" key="2">
    <source>
        <dbReference type="EMBL" id="PPQ97987.1"/>
    </source>
</evidence>
<dbReference type="AlphaFoldDB" id="A0A409Y4N1"/>
<protein>
    <submittedName>
        <fullName evidence="2">Uncharacterized protein</fullName>
    </submittedName>
</protein>
<accession>A0A409Y4N1</accession>
<dbReference type="EMBL" id="NHYE01001154">
    <property type="protein sequence ID" value="PPQ97987.1"/>
    <property type="molecule type" value="Genomic_DNA"/>
</dbReference>
<proteinExistence type="predicted"/>
<evidence type="ECO:0000256" key="1">
    <source>
        <dbReference type="SAM" id="MobiDB-lite"/>
    </source>
</evidence>